<protein>
    <submittedName>
        <fullName evidence="1">Uncharacterized protein</fullName>
    </submittedName>
</protein>
<organism evidence="1 2">
    <name type="scientific">Clavibacter zhangzhiyongii</name>
    <dbReference type="NCBI Taxonomy" id="2768071"/>
    <lineage>
        <taxon>Bacteria</taxon>
        <taxon>Bacillati</taxon>
        <taxon>Actinomycetota</taxon>
        <taxon>Actinomycetes</taxon>
        <taxon>Micrococcales</taxon>
        <taxon>Microbacteriaceae</taxon>
        <taxon>Clavibacter</taxon>
    </lineage>
</organism>
<evidence type="ECO:0000313" key="2">
    <source>
        <dbReference type="Proteomes" id="UP000516660"/>
    </source>
</evidence>
<dbReference type="RefSeq" id="WP_191147510.1">
    <property type="nucleotide sequence ID" value="NZ_CP061274.1"/>
</dbReference>
<evidence type="ECO:0000313" key="1">
    <source>
        <dbReference type="EMBL" id="QOD43549.1"/>
    </source>
</evidence>
<name>A0A7L7Z1L7_9MICO</name>
<dbReference type="AlphaFoldDB" id="A0A7L7Z1L7"/>
<proteinExistence type="predicted"/>
<gene>
    <name evidence="1" type="ORF">H9X71_13325</name>
</gene>
<reference evidence="1 2" key="1">
    <citation type="submission" date="2020-08" db="EMBL/GenBank/DDBJ databases">
        <title>Description of Clavibacter zhangzhiyonge sp. nov., a phytopathogenic actinobacterium isolated from barley seeds, causing leaf brown spot and decline.</title>
        <authorList>
            <person name="Tian Q."/>
            <person name="Chuan J."/>
            <person name="Zhao W."/>
            <person name="Li X."/>
        </authorList>
    </citation>
    <scope>NUCLEOTIDE SEQUENCE [LARGE SCALE GENOMIC DNA]</scope>
    <source>
        <strain evidence="1 2">DM1</strain>
    </source>
</reference>
<dbReference type="KEGG" id="czh:H9X71_13325"/>
<keyword evidence="2" id="KW-1185">Reference proteome</keyword>
<sequence length="284" mass="31941">MSTETILHFSRALASHIQAGEALIIKLLEEGDRREESAAKLHLDSSGDISRDDIRHAHQDLLMTALSGLDHFKAFCSTLEARPVGAWALGSLARGATEAFGKVAYFLESETTEEFYYRFSRLRIKSVSYLAGEEYREYETEWGRRARDHAARWEAELISNSGEPVSKTNTPTPPRLAKNLLRKTFEARASSWYASVAALSHSEYSAMDRLVDPTIHNNHDLIVVINGLYVDVEQLVAPPMLVESYVLRSISEYFGLSEVELNDWIQTGTTTAEYAAKYWTGRAT</sequence>
<accession>A0A7L7Z1L7</accession>
<dbReference type="Proteomes" id="UP000516660">
    <property type="component" value="Chromosome"/>
</dbReference>
<dbReference type="EMBL" id="CP061274">
    <property type="protein sequence ID" value="QOD43549.1"/>
    <property type="molecule type" value="Genomic_DNA"/>
</dbReference>